<sequence length="31" mass="3671">MTKKKEIKELKEEIELLDDILSALVELLEEK</sequence>
<accession>N0BFT1</accession>
<name>N0BFT1_9EURY</name>
<protein>
    <submittedName>
        <fullName evidence="1">Uncharacterized protein</fullName>
    </submittedName>
</protein>
<reference evidence="1 2" key="1">
    <citation type="journal article" date="2013" name="Genome Announc.">
        <title>Complete Genome Sequence of the Thermophilic and Facultatively Chemolithoautotrophic Sulfate Reducer Archaeoglobus sulfaticallidus Strain PM70-1T.</title>
        <authorList>
            <person name="Stokke R."/>
            <person name="Hocking W.P."/>
            <person name="Steinsbu B.O."/>
            <person name="Steen I.H."/>
        </authorList>
    </citation>
    <scope>NUCLEOTIDE SEQUENCE [LARGE SCALE GENOMIC DNA]</scope>
    <source>
        <strain evidence="1">PM70-1</strain>
    </source>
</reference>
<dbReference type="EMBL" id="CP005290">
    <property type="protein sequence ID" value="AGK61883.1"/>
    <property type="molecule type" value="Genomic_DNA"/>
</dbReference>
<dbReference type="Proteomes" id="UP000013307">
    <property type="component" value="Chromosome"/>
</dbReference>
<evidence type="ECO:0000313" key="2">
    <source>
        <dbReference type="Proteomes" id="UP000013307"/>
    </source>
</evidence>
<gene>
    <name evidence="1" type="ORF">Asulf_01917</name>
</gene>
<dbReference type="KEGG" id="ast:Asulf_01917"/>
<dbReference type="STRING" id="387631.Asulf_01917"/>
<organism evidence="1 2">
    <name type="scientific">Archaeoglobus sulfaticallidus PM70-1</name>
    <dbReference type="NCBI Taxonomy" id="387631"/>
    <lineage>
        <taxon>Archaea</taxon>
        <taxon>Methanobacteriati</taxon>
        <taxon>Methanobacteriota</taxon>
        <taxon>Archaeoglobi</taxon>
        <taxon>Archaeoglobales</taxon>
        <taxon>Archaeoglobaceae</taxon>
        <taxon>Archaeoglobus</taxon>
    </lineage>
</organism>
<evidence type="ECO:0000313" key="1">
    <source>
        <dbReference type="EMBL" id="AGK61883.1"/>
    </source>
</evidence>
<keyword evidence="2" id="KW-1185">Reference proteome</keyword>
<proteinExistence type="predicted"/>
<dbReference type="HOGENOM" id="CLU_3394428_0_0_2"/>
<dbReference type="AlphaFoldDB" id="N0BFT1"/>